<dbReference type="Proteomes" id="UP000783213">
    <property type="component" value="Unassembled WGS sequence"/>
</dbReference>
<gene>
    <name evidence="2" type="ORF">EAE98_006880</name>
</gene>
<dbReference type="GeneID" id="62233654"/>
<protein>
    <submittedName>
        <fullName evidence="2">Uncharacterized protein</fullName>
    </submittedName>
</protein>
<evidence type="ECO:0000313" key="3">
    <source>
        <dbReference type="Proteomes" id="UP000783213"/>
    </source>
</evidence>
<feature type="compositionally biased region" description="Polar residues" evidence="1">
    <location>
        <begin position="179"/>
        <end position="204"/>
    </location>
</feature>
<feature type="compositionally biased region" description="Low complexity" evidence="1">
    <location>
        <begin position="29"/>
        <end position="39"/>
    </location>
</feature>
<dbReference type="EMBL" id="RCSX01000015">
    <property type="protein sequence ID" value="KAF7925655.1"/>
    <property type="molecule type" value="Genomic_DNA"/>
</dbReference>
<evidence type="ECO:0000313" key="2">
    <source>
        <dbReference type="EMBL" id="KAF7925655.1"/>
    </source>
</evidence>
<reference evidence="2 3" key="1">
    <citation type="journal article" date="2020" name="Genome Biol. Evol.">
        <title>Comparative genomics of Sclerotiniaceae.</title>
        <authorList>
            <person name="Valero Jimenez C.A."/>
            <person name="Steentjes M."/>
            <person name="Scholten O.E."/>
            <person name="Van Kan J.A.L."/>
        </authorList>
    </citation>
    <scope>NUCLEOTIDE SEQUENCE [LARGE SCALE GENOMIC DNA]</scope>
    <source>
        <strain evidence="2 3">B1</strain>
    </source>
</reference>
<feature type="region of interest" description="Disordered" evidence="1">
    <location>
        <begin position="1"/>
        <end position="117"/>
    </location>
</feature>
<feature type="compositionally biased region" description="Basic and acidic residues" evidence="1">
    <location>
        <begin position="49"/>
        <end position="69"/>
    </location>
</feature>
<feature type="compositionally biased region" description="Polar residues" evidence="1">
    <location>
        <begin position="82"/>
        <end position="99"/>
    </location>
</feature>
<organism evidence="2 3">
    <name type="scientific">Botrytis deweyae</name>
    <dbReference type="NCBI Taxonomy" id="2478750"/>
    <lineage>
        <taxon>Eukaryota</taxon>
        <taxon>Fungi</taxon>
        <taxon>Dikarya</taxon>
        <taxon>Ascomycota</taxon>
        <taxon>Pezizomycotina</taxon>
        <taxon>Leotiomycetes</taxon>
        <taxon>Helotiales</taxon>
        <taxon>Sclerotiniaceae</taxon>
        <taxon>Botrytis</taxon>
    </lineage>
</organism>
<dbReference type="RefSeq" id="XP_038809183.1">
    <property type="nucleotide sequence ID" value="XM_038954503.1"/>
</dbReference>
<accession>A0ABQ7IIZ4</accession>
<comment type="caution">
    <text evidence="2">The sequence shown here is derived from an EMBL/GenBank/DDBJ whole genome shotgun (WGS) entry which is preliminary data.</text>
</comment>
<feature type="region of interest" description="Disordered" evidence="1">
    <location>
        <begin position="150"/>
        <end position="227"/>
    </location>
</feature>
<sequence>MPTTDMNTPSRFKRFLSPPIRWSKTDIESQQSQQSIIHSFQDPSPQMHHSTDHLKDQHFSQHDSIENRDSPSSYAVKAHDIQNPNTQSFTPNSRQTLTGTPYEDLAARSGNRNPYFNNFMRQRRREDGEIDLEGQYPSIQSSRNRLQYDLGNSFGDRHRRINDTCDQNSIPHFKHRVNESQSPNPTIQDAHQNTNPESTSASTQRSRRENYSENESSQAEPLSNPRDYTIDDIESQRFRAPKSPAIPIDLDFSGVIQTLRRPIDYFGANKEETKEMWQCVPNEDLEEGMLGRYAWNHEDRDVCVSCRRARAREARSRLVSLKRALGFAG</sequence>
<proteinExistence type="predicted"/>
<evidence type="ECO:0000256" key="1">
    <source>
        <dbReference type="SAM" id="MobiDB-lite"/>
    </source>
</evidence>
<feature type="compositionally biased region" description="Polar residues" evidence="1">
    <location>
        <begin position="1"/>
        <end position="10"/>
    </location>
</feature>
<name>A0ABQ7IIZ4_9HELO</name>
<keyword evidence="3" id="KW-1185">Reference proteome</keyword>